<evidence type="ECO:0008006" key="9">
    <source>
        <dbReference type="Google" id="ProtNLM"/>
    </source>
</evidence>
<evidence type="ECO:0000256" key="2">
    <source>
        <dbReference type="ARBA" id="ARBA00022729"/>
    </source>
</evidence>
<sequence>MAGSRLIPLRIVLALSFPITAWTHNPTVEWIKCPVGITSPVECGQIQVPLDHATPDGETITPGLTRLQATNPGCGPRQGLYIENGGPGEPNVQTPSQLANALSTGGNLRHWLPLVQNFDIISVDMRGTCRSNSVQCDKDLYTKVQWPMIKDHQTYNETMARAKEWGETCVNMTGPLINHLGTDQAIHDYEMVRQALEHDKFNYLGLSYGTQIGSEYSDMYPDHVGRMVLDGVTNRHMHEEDRMTTFAAGLDAVLADFFRWCNGTTTSPLYGRDQAAILDWIIDTAAKGQLFLTGCNDLLGVCGDGSGVSDWLIMLAIETSLHDERSGVIFQNKPPATNTTVFSELAITCSDRSDRVLSVEDFRNIWTVTPLIAPHSRGMGIVSQALTVCTAWPVKPLNPPRDFNLTRQKSLPPVMLVNSFYDEATVSPWGLGMRANMATAFSIYRNGSGHTSFSLQGDTADAITAFLTKGSIPKEGTIYQS</sequence>
<feature type="chain" id="PRO_5002530005" description="AB hydrolase-1 domain-containing protein" evidence="4">
    <location>
        <begin position="24"/>
        <end position="481"/>
    </location>
</feature>
<comment type="caution">
    <text evidence="7">The sequence shown here is derived from an EMBL/GenBank/DDBJ whole genome shotgun (WGS) entry which is preliminary data.</text>
</comment>
<evidence type="ECO:0000313" key="8">
    <source>
        <dbReference type="Proteomes" id="UP000034112"/>
    </source>
</evidence>
<evidence type="ECO:0000259" key="5">
    <source>
        <dbReference type="Pfam" id="PF00561"/>
    </source>
</evidence>
<accession>A0A0F9X6C7</accession>
<evidence type="ECO:0000259" key="6">
    <source>
        <dbReference type="Pfam" id="PF08386"/>
    </source>
</evidence>
<feature type="domain" description="AB hydrolase-1" evidence="5">
    <location>
        <begin position="84"/>
        <end position="278"/>
    </location>
</feature>
<dbReference type="Gene3D" id="3.40.50.1820">
    <property type="entry name" value="alpha/beta hydrolase"/>
    <property type="match status" value="1"/>
</dbReference>
<feature type="signal peptide" evidence="4">
    <location>
        <begin position="1"/>
        <end position="23"/>
    </location>
</feature>
<evidence type="ECO:0000256" key="3">
    <source>
        <dbReference type="ARBA" id="ARBA00022801"/>
    </source>
</evidence>
<dbReference type="SUPFAM" id="SSF53474">
    <property type="entry name" value="alpha/beta-Hydrolases"/>
    <property type="match status" value="1"/>
</dbReference>
<dbReference type="Pfam" id="PF00561">
    <property type="entry name" value="Abhydrolase_1"/>
    <property type="match status" value="1"/>
</dbReference>
<dbReference type="AlphaFoldDB" id="A0A0F9X6C7"/>
<keyword evidence="3" id="KW-0378">Hydrolase</keyword>
<proteinExistence type="inferred from homology"/>
<gene>
    <name evidence="7" type="ORF">THAR02_07772</name>
</gene>
<dbReference type="InterPro" id="IPR051601">
    <property type="entry name" value="Serine_prot/Carboxylest_S33"/>
</dbReference>
<dbReference type="Pfam" id="PF08386">
    <property type="entry name" value="Abhydrolase_4"/>
    <property type="match status" value="1"/>
</dbReference>
<dbReference type="PANTHER" id="PTHR43248">
    <property type="entry name" value="2-SUCCINYL-6-HYDROXY-2,4-CYCLOHEXADIENE-1-CARBOXYLATE SYNTHASE"/>
    <property type="match status" value="1"/>
</dbReference>
<reference evidence="8" key="1">
    <citation type="journal article" date="2015" name="Genome Announc.">
        <title>Draft whole-genome sequence of the biocontrol agent Trichoderma harzianum T6776.</title>
        <authorList>
            <person name="Baroncelli R."/>
            <person name="Piaggeschi G."/>
            <person name="Fiorini L."/>
            <person name="Bertolini E."/>
            <person name="Zapparata A."/>
            <person name="Pe M.E."/>
            <person name="Sarrocco S."/>
            <person name="Vannacci G."/>
        </authorList>
    </citation>
    <scope>NUCLEOTIDE SEQUENCE [LARGE SCALE GENOMIC DNA]</scope>
    <source>
        <strain evidence="8">T6776</strain>
    </source>
</reference>
<comment type="similarity">
    <text evidence="1">Belongs to the peptidase S33 family.</text>
</comment>
<evidence type="ECO:0000256" key="4">
    <source>
        <dbReference type="SAM" id="SignalP"/>
    </source>
</evidence>
<dbReference type="InterPro" id="IPR029058">
    <property type="entry name" value="AB_hydrolase_fold"/>
</dbReference>
<keyword evidence="2 4" id="KW-0732">Signal</keyword>
<protein>
    <recommendedName>
        <fullName evidence="9">AB hydrolase-1 domain-containing protein</fullName>
    </recommendedName>
</protein>
<dbReference type="GO" id="GO:0016787">
    <property type="term" value="F:hydrolase activity"/>
    <property type="evidence" value="ECO:0007669"/>
    <property type="project" value="UniProtKB-KW"/>
</dbReference>
<evidence type="ECO:0000256" key="1">
    <source>
        <dbReference type="ARBA" id="ARBA00010088"/>
    </source>
</evidence>
<dbReference type="InterPro" id="IPR000073">
    <property type="entry name" value="AB_hydrolase_1"/>
</dbReference>
<dbReference type="OrthoDB" id="425534at2759"/>
<dbReference type="PANTHER" id="PTHR43248:SF29">
    <property type="entry name" value="TRIPEPTIDYL AMINOPEPTIDASE"/>
    <property type="match status" value="1"/>
</dbReference>
<organism evidence="7 8">
    <name type="scientific">Trichoderma harzianum</name>
    <name type="common">Hypocrea lixii</name>
    <dbReference type="NCBI Taxonomy" id="5544"/>
    <lineage>
        <taxon>Eukaryota</taxon>
        <taxon>Fungi</taxon>
        <taxon>Dikarya</taxon>
        <taxon>Ascomycota</taxon>
        <taxon>Pezizomycotina</taxon>
        <taxon>Sordariomycetes</taxon>
        <taxon>Hypocreomycetidae</taxon>
        <taxon>Hypocreales</taxon>
        <taxon>Hypocreaceae</taxon>
        <taxon>Trichoderma</taxon>
    </lineage>
</organism>
<dbReference type="EMBL" id="JOKZ01000274">
    <property type="protein sequence ID" value="KKP00120.1"/>
    <property type="molecule type" value="Genomic_DNA"/>
</dbReference>
<evidence type="ECO:0000313" key="7">
    <source>
        <dbReference type="EMBL" id="KKP00120.1"/>
    </source>
</evidence>
<dbReference type="OMA" id="LNCAYWP"/>
<name>A0A0F9X6C7_TRIHA</name>
<dbReference type="Proteomes" id="UP000034112">
    <property type="component" value="Unassembled WGS sequence"/>
</dbReference>
<dbReference type="InterPro" id="IPR013595">
    <property type="entry name" value="Pept_S33_TAP-like_C"/>
</dbReference>
<feature type="domain" description="Peptidase S33 tripeptidyl aminopeptidase-like C-terminal" evidence="6">
    <location>
        <begin position="384"/>
        <end position="477"/>
    </location>
</feature>